<comment type="caution">
    <text evidence="1">The sequence shown here is derived from an EMBL/GenBank/DDBJ whole genome shotgun (WGS) entry which is preliminary data.</text>
</comment>
<accession>X1D3R9</accession>
<proteinExistence type="predicted"/>
<evidence type="ECO:0000313" key="1">
    <source>
        <dbReference type="EMBL" id="GAH14837.1"/>
    </source>
</evidence>
<protein>
    <submittedName>
        <fullName evidence="1">Uncharacterized protein</fullName>
    </submittedName>
</protein>
<dbReference type="AlphaFoldDB" id="X1D3R9"/>
<reference evidence="1" key="1">
    <citation type="journal article" date="2014" name="Front. Microbiol.">
        <title>High frequency of phylogenetically diverse reductive dehalogenase-homologous genes in deep subseafloor sedimentary metagenomes.</title>
        <authorList>
            <person name="Kawai M."/>
            <person name="Futagami T."/>
            <person name="Toyoda A."/>
            <person name="Takaki Y."/>
            <person name="Nishi S."/>
            <person name="Hori S."/>
            <person name="Arai W."/>
            <person name="Tsubouchi T."/>
            <person name="Morono Y."/>
            <person name="Uchiyama I."/>
            <person name="Ito T."/>
            <person name="Fujiyama A."/>
            <person name="Inagaki F."/>
            <person name="Takami H."/>
        </authorList>
    </citation>
    <scope>NUCLEOTIDE SEQUENCE</scope>
    <source>
        <strain evidence="1">Expedition CK06-06</strain>
    </source>
</reference>
<sequence length="30" mass="3341">MLSVKFSFEKESGVQYRINVTAYTAGTIEA</sequence>
<feature type="non-terminal residue" evidence="1">
    <location>
        <position position="30"/>
    </location>
</feature>
<organism evidence="1">
    <name type="scientific">marine sediment metagenome</name>
    <dbReference type="NCBI Taxonomy" id="412755"/>
    <lineage>
        <taxon>unclassified sequences</taxon>
        <taxon>metagenomes</taxon>
        <taxon>ecological metagenomes</taxon>
    </lineage>
</organism>
<name>X1D3R9_9ZZZZ</name>
<dbReference type="EMBL" id="BART01036819">
    <property type="protein sequence ID" value="GAH14837.1"/>
    <property type="molecule type" value="Genomic_DNA"/>
</dbReference>
<gene>
    <name evidence="1" type="ORF">S01H4_61915</name>
</gene>